<accession>A0A0R0DEN9</accession>
<gene>
    <name evidence="1" type="ORF">ABB30_11605</name>
</gene>
<dbReference type="EMBL" id="LDJM01000029">
    <property type="protein sequence ID" value="KRG75640.1"/>
    <property type="molecule type" value="Genomic_DNA"/>
</dbReference>
<proteinExistence type="predicted"/>
<sequence length="475" mass="51716">MILSVAFLAVLSVGVLVMFSNQQSLARKTQLVNAADAAAYSVAVQQARALNFAAYGNRARVANEVAVAQMVGMYSWLNQVHKTSRNIKTTLNMISWVPYIGQVAAVLARVFQAIDVALGQVRPLIRQAFQLAINGLDLINGTLANGTRLLFNTATRSVDAIKFAGQIVEANAPGARLSAAGSAQLTTQLHQAFNTFTTLHRIPQTGTATGADRFRNVVMKSRDRFSRTRDKDAGLWPLRLNQAGGTDMVGYRQWAAVDTLSLEVSLPWPMDDLDLPLGWGGAQAVKNYQNQTFLWGINNGNGWRDGWDNNRLHRPYGDARRQTGRTLVRNANRDPNVGGNRSGSFFTGYDGLRDYYDVADGKGTASNNDPRNNNADKDTVGPVFTLHVQSAQAMSRTSPHIDGMGAGQMALTDKTHGGDVSALASAQVYFNRPFALTAFARGDRKLEVGNLFNPYWQARLVETPTGIARLLGAMP</sequence>
<protein>
    <submittedName>
        <fullName evidence="1">Uncharacterized protein</fullName>
    </submittedName>
</protein>
<name>A0A0R0DEN9_9GAMM</name>
<dbReference type="Proteomes" id="UP000050956">
    <property type="component" value="Unassembled WGS sequence"/>
</dbReference>
<evidence type="ECO:0000313" key="2">
    <source>
        <dbReference type="Proteomes" id="UP000050956"/>
    </source>
</evidence>
<keyword evidence="2" id="KW-1185">Reference proteome</keyword>
<comment type="caution">
    <text evidence="1">The sequence shown here is derived from an EMBL/GenBank/DDBJ whole genome shotgun (WGS) entry which is preliminary data.</text>
</comment>
<dbReference type="STRING" id="336566.ABB30_11605"/>
<evidence type="ECO:0000313" key="1">
    <source>
        <dbReference type="EMBL" id="KRG75640.1"/>
    </source>
</evidence>
<organism evidence="1 2">
    <name type="scientific">Stenotrophomonas ginsengisoli</name>
    <dbReference type="NCBI Taxonomy" id="336566"/>
    <lineage>
        <taxon>Bacteria</taxon>
        <taxon>Pseudomonadati</taxon>
        <taxon>Pseudomonadota</taxon>
        <taxon>Gammaproteobacteria</taxon>
        <taxon>Lysobacterales</taxon>
        <taxon>Lysobacteraceae</taxon>
        <taxon>Stenotrophomonas</taxon>
    </lineage>
</organism>
<dbReference type="PATRIC" id="fig|336566.3.peg.1746"/>
<dbReference type="AlphaFoldDB" id="A0A0R0DEN9"/>
<reference evidence="1 2" key="1">
    <citation type="submission" date="2015-05" db="EMBL/GenBank/DDBJ databases">
        <title>Genome sequencing and analysis of members of genus Stenotrophomonas.</title>
        <authorList>
            <person name="Patil P.P."/>
            <person name="Midha S."/>
            <person name="Patil P.B."/>
        </authorList>
    </citation>
    <scope>NUCLEOTIDE SEQUENCE [LARGE SCALE GENOMIC DNA]</scope>
    <source>
        <strain evidence="1 2">DSM 24757</strain>
    </source>
</reference>